<dbReference type="STRING" id="341036.SAMN05660649_04977"/>
<sequence>MRSEPRALKEWWPNEKSRYVLGQRSAAWVKVKNYQEAEVNVFGYKKKDGAVLVGTEDRVQGHAIGIWPADRAILRELLDYCGEDKGGTIWLPPGIRGRVKFKTLTPRRHMRDCSWVGFKV</sequence>
<reference evidence="2" key="1">
    <citation type="submission" date="2016-10" db="EMBL/GenBank/DDBJ databases">
        <authorList>
            <person name="Varghese N."/>
            <person name="Submissions S."/>
        </authorList>
    </citation>
    <scope>NUCLEOTIDE SEQUENCE [LARGE SCALE GENOMIC DNA]</scope>
    <source>
        <strain evidence="2">DSM 17038</strain>
    </source>
</reference>
<protein>
    <submittedName>
        <fullName evidence="1">Uncharacterized protein</fullName>
    </submittedName>
</protein>
<dbReference type="Proteomes" id="UP000199337">
    <property type="component" value="Unassembled WGS sequence"/>
</dbReference>
<keyword evidence="2" id="KW-1185">Reference proteome</keyword>
<evidence type="ECO:0000313" key="1">
    <source>
        <dbReference type="EMBL" id="SFH38037.1"/>
    </source>
</evidence>
<dbReference type="AlphaFoldDB" id="A0A1I2ZJL5"/>
<organism evidence="1 2">
    <name type="scientific">Desulfotruncus arcticus DSM 17038</name>
    <dbReference type="NCBI Taxonomy" id="1121424"/>
    <lineage>
        <taxon>Bacteria</taxon>
        <taxon>Bacillati</taxon>
        <taxon>Bacillota</taxon>
        <taxon>Clostridia</taxon>
        <taxon>Eubacteriales</taxon>
        <taxon>Desulfallaceae</taxon>
        <taxon>Desulfotruncus</taxon>
    </lineage>
</organism>
<dbReference type="EMBL" id="FOOX01000030">
    <property type="protein sequence ID" value="SFH38037.1"/>
    <property type="molecule type" value="Genomic_DNA"/>
</dbReference>
<proteinExistence type="predicted"/>
<evidence type="ECO:0000313" key="2">
    <source>
        <dbReference type="Proteomes" id="UP000199337"/>
    </source>
</evidence>
<accession>A0A1I2ZJL5</accession>
<name>A0A1I2ZJL5_9FIRM</name>
<gene>
    <name evidence="1" type="ORF">SAMN05660649_04977</name>
</gene>